<name>A0A433SG92_9BURK</name>
<dbReference type="RefSeq" id="WP_126977351.1">
    <property type="nucleotide sequence ID" value="NZ_PQSP01000001.1"/>
</dbReference>
<evidence type="ECO:0000313" key="2">
    <source>
        <dbReference type="Proteomes" id="UP000286947"/>
    </source>
</evidence>
<dbReference type="Proteomes" id="UP000286947">
    <property type="component" value="Unassembled WGS sequence"/>
</dbReference>
<evidence type="ECO:0000313" key="1">
    <source>
        <dbReference type="EMBL" id="RUS67730.1"/>
    </source>
</evidence>
<keyword evidence="2" id="KW-1185">Reference proteome</keyword>
<protein>
    <submittedName>
        <fullName evidence="1">Uncharacterized protein</fullName>
    </submittedName>
</protein>
<organism evidence="1 2">
    <name type="scientific">Saezia sanguinis</name>
    <dbReference type="NCBI Taxonomy" id="1965230"/>
    <lineage>
        <taxon>Bacteria</taxon>
        <taxon>Pseudomonadati</taxon>
        <taxon>Pseudomonadota</taxon>
        <taxon>Betaproteobacteria</taxon>
        <taxon>Burkholderiales</taxon>
        <taxon>Saeziaceae</taxon>
        <taxon>Saezia</taxon>
    </lineage>
</organism>
<accession>A0A433SG92</accession>
<dbReference type="OrthoDB" id="5679866at2"/>
<sequence length="194" mass="22686">MKTFYKIEELPRQCKRAVFRVPTKRGDQFLRTEYVSSEFSVVEVDAEYLLELWRNDTDEDYFELAHGNPGTWRKCQEFHEAGNCFAHGQSKPVPLAFIYCDIRDEMKDVWKRRFIFLKEHMGRKVVKRTPYIGFTVGVTQTIWLLTYGAKCLPVMCRTENAELLQLMAGLPDGKPHTIKDLLESESEEINTVHT</sequence>
<proteinExistence type="predicted"/>
<comment type="caution">
    <text evidence="1">The sequence shown here is derived from an EMBL/GenBank/DDBJ whole genome shotgun (WGS) entry which is preliminary data.</text>
</comment>
<dbReference type="EMBL" id="PQSP01000001">
    <property type="protein sequence ID" value="RUS67730.1"/>
    <property type="molecule type" value="Genomic_DNA"/>
</dbReference>
<dbReference type="Pfam" id="PF22162">
    <property type="entry name" value="PFIN"/>
    <property type="match status" value="1"/>
</dbReference>
<gene>
    <name evidence="1" type="ORF">CUZ56_00207</name>
</gene>
<dbReference type="AlphaFoldDB" id="A0A433SG92"/>
<reference evidence="1 2" key="1">
    <citation type="submission" date="2018-01" db="EMBL/GenBank/DDBJ databases">
        <title>Saezia sanguinis gen. nov., sp. nov., in the order Burkholderiales isolated from human blood.</title>
        <authorList>
            <person name="Medina-Pascual M.J."/>
            <person name="Valdezate S."/>
            <person name="Monzon S."/>
            <person name="Cuesta I."/>
            <person name="Carrasco G."/>
            <person name="Villalon P."/>
            <person name="Saez-Nieto J.A."/>
        </authorList>
    </citation>
    <scope>NUCLEOTIDE SEQUENCE [LARGE SCALE GENOMIC DNA]</scope>
    <source>
        <strain evidence="1 2">CNM695-12</strain>
    </source>
</reference>
<dbReference type="InterPro" id="IPR054044">
    <property type="entry name" value="PFIN"/>
</dbReference>